<dbReference type="EMBL" id="MU857244">
    <property type="protein sequence ID" value="KAK4148863.1"/>
    <property type="molecule type" value="Genomic_DNA"/>
</dbReference>
<evidence type="ECO:0000256" key="5">
    <source>
        <dbReference type="ARBA" id="ARBA00022777"/>
    </source>
</evidence>
<protein>
    <recommendedName>
        <fullName evidence="1">non-specific serine/threonine protein kinase</fullName>
        <ecNumber evidence="1">2.7.11.1</ecNumber>
    </recommendedName>
</protein>
<dbReference type="InterPro" id="IPR008271">
    <property type="entry name" value="Ser/Thr_kinase_AS"/>
</dbReference>
<keyword evidence="4" id="KW-0547">Nucleotide-binding</keyword>
<evidence type="ECO:0000256" key="7">
    <source>
        <dbReference type="ARBA" id="ARBA00047899"/>
    </source>
</evidence>
<gene>
    <name evidence="10" type="ORF">C8A00DRAFT_19379</name>
</gene>
<dbReference type="PROSITE" id="PS00108">
    <property type="entry name" value="PROTEIN_KINASE_ST"/>
    <property type="match status" value="1"/>
</dbReference>
<dbReference type="GO" id="GO:0004674">
    <property type="term" value="F:protein serine/threonine kinase activity"/>
    <property type="evidence" value="ECO:0007669"/>
    <property type="project" value="UniProtKB-KW"/>
</dbReference>
<comment type="catalytic activity">
    <reaction evidence="7">
        <text>L-threonyl-[protein] + ATP = O-phospho-L-threonyl-[protein] + ADP + H(+)</text>
        <dbReference type="Rhea" id="RHEA:46608"/>
        <dbReference type="Rhea" id="RHEA-COMP:11060"/>
        <dbReference type="Rhea" id="RHEA-COMP:11605"/>
        <dbReference type="ChEBI" id="CHEBI:15378"/>
        <dbReference type="ChEBI" id="CHEBI:30013"/>
        <dbReference type="ChEBI" id="CHEBI:30616"/>
        <dbReference type="ChEBI" id="CHEBI:61977"/>
        <dbReference type="ChEBI" id="CHEBI:456216"/>
        <dbReference type="EC" id="2.7.11.1"/>
    </reaction>
</comment>
<comment type="catalytic activity">
    <reaction evidence="8">
        <text>L-seryl-[protein] + ATP = O-phospho-L-seryl-[protein] + ADP + H(+)</text>
        <dbReference type="Rhea" id="RHEA:17989"/>
        <dbReference type="Rhea" id="RHEA-COMP:9863"/>
        <dbReference type="Rhea" id="RHEA-COMP:11604"/>
        <dbReference type="ChEBI" id="CHEBI:15378"/>
        <dbReference type="ChEBI" id="CHEBI:29999"/>
        <dbReference type="ChEBI" id="CHEBI:30616"/>
        <dbReference type="ChEBI" id="CHEBI:83421"/>
        <dbReference type="ChEBI" id="CHEBI:456216"/>
        <dbReference type="EC" id="2.7.11.1"/>
    </reaction>
</comment>
<evidence type="ECO:0000256" key="3">
    <source>
        <dbReference type="ARBA" id="ARBA00022679"/>
    </source>
</evidence>
<dbReference type="EC" id="2.7.11.1" evidence="1"/>
<proteinExistence type="predicted"/>
<evidence type="ECO:0000313" key="10">
    <source>
        <dbReference type="EMBL" id="KAK4148863.1"/>
    </source>
</evidence>
<dbReference type="PROSITE" id="PS50011">
    <property type="entry name" value="PROTEIN_KINASE_DOM"/>
    <property type="match status" value="1"/>
</dbReference>
<dbReference type="SUPFAM" id="SSF56112">
    <property type="entry name" value="Protein kinase-like (PK-like)"/>
    <property type="match status" value="1"/>
</dbReference>
<dbReference type="GO" id="GO:0005737">
    <property type="term" value="C:cytoplasm"/>
    <property type="evidence" value="ECO:0007669"/>
    <property type="project" value="TreeGrafter"/>
</dbReference>
<dbReference type="InterPro" id="IPR053235">
    <property type="entry name" value="Ser_Thr_kinase"/>
</dbReference>
<reference evidence="10" key="1">
    <citation type="journal article" date="2023" name="Mol. Phylogenet. Evol.">
        <title>Genome-scale phylogeny and comparative genomics of the fungal order Sordariales.</title>
        <authorList>
            <person name="Hensen N."/>
            <person name="Bonometti L."/>
            <person name="Westerberg I."/>
            <person name="Brannstrom I.O."/>
            <person name="Guillou S."/>
            <person name="Cros-Aarteil S."/>
            <person name="Calhoun S."/>
            <person name="Haridas S."/>
            <person name="Kuo A."/>
            <person name="Mondo S."/>
            <person name="Pangilinan J."/>
            <person name="Riley R."/>
            <person name="LaButti K."/>
            <person name="Andreopoulos B."/>
            <person name="Lipzen A."/>
            <person name="Chen C."/>
            <person name="Yan M."/>
            <person name="Daum C."/>
            <person name="Ng V."/>
            <person name="Clum A."/>
            <person name="Steindorff A."/>
            <person name="Ohm R.A."/>
            <person name="Martin F."/>
            <person name="Silar P."/>
            <person name="Natvig D.O."/>
            <person name="Lalanne C."/>
            <person name="Gautier V."/>
            <person name="Ament-Velasquez S.L."/>
            <person name="Kruys A."/>
            <person name="Hutchinson M.I."/>
            <person name="Powell A.J."/>
            <person name="Barry K."/>
            <person name="Miller A.N."/>
            <person name="Grigoriev I.V."/>
            <person name="Debuchy R."/>
            <person name="Gladieux P."/>
            <person name="Hiltunen Thoren M."/>
            <person name="Johannesson H."/>
        </authorList>
    </citation>
    <scope>NUCLEOTIDE SEQUENCE</scope>
    <source>
        <strain evidence="10">CBS 538.74</strain>
    </source>
</reference>
<dbReference type="AlphaFoldDB" id="A0AAN6VCD9"/>
<comment type="caution">
    <text evidence="10">The sequence shown here is derived from an EMBL/GenBank/DDBJ whole genome shotgun (WGS) entry which is preliminary data.</text>
</comment>
<dbReference type="GO" id="GO:0005524">
    <property type="term" value="F:ATP binding"/>
    <property type="evidence" value="ECO:0007669"/>
    <property type="project" value="UniProtKB-KW"/>
</dbReference>
<feature type="domain" description="Protein kinase" evidence="9">
    <location>
        <begin position="44"/>
        <end position="315"/>
    </location>
</feature>
<keyword evidence="3" id="KW-0808">Transferase</keyword>
<dbReference type="InterPro" id="IPR011009">
    <property type="entry name" value="Kinase-like_dom_sf"/>
</dbReference>
<dbReference type="InterPro" id="IPR000719">
    <property type="entry name" value="Prot_kinase_dom"/>
</dbReference>
<sequence>MSSIPDLIRDNKLETSFDGKFTIHHYDDSDDEERSRSNQRSEYWEEGEPLARGGFGEVLLQRCVKGKRTHELRAVKKITRSISQANQFDYVSELETIAKFSHRRYSKCFVKLLGWYDTDDHLFIAMEYFPLGDLQQHMSKTGPMAEAGVCVIIYQVLEGLHYMHREGFAHRDIKPGNVLIKSQPPQRDWWVKLSDFGISKRIPGLTEMLSTVKGTPQYMAPELGTYERGSAIQVDHRAGDMWSLGEMAHRMLTATATFSSHATLFRYMIWPDSLPFQELAKHGSSGDVESFIRALMRPTPEHRLTSDKALEHAWIQPCSPLEWASLHQEHPHQRMRYSLFFFVSPSSSRLDRLI</sequence>
<reference evidence="10" key="2">
    <citation type="submission" date="2023-05" db="EMBL/GenBank/DDBJ databases">
        <authorList>
            <consortium name="Lawrence Berkeley National Laboratory"/>
            <person name="Steindorff A."/>
            <person name="Hensen N."/>
            <person name="Bonometti L."/>
            <person name="Westerberg I."/>
            <person name="Brannstrom I.O."/>
            <person name="Guillou S."/>
            <person name="Cros-Aarteil S."/>
            <person name="Calhoun S."/>
            <person name="Haridas S."/>
            <person name="Kuo A."/>
            <person name="Mondo S."/>
            <person name="Pangilinan J."/>
            <person name="Riley R."/>
            <person name="Labutti K."/>
            <person name="Andreopoulos B."/>
            <person name="Lipzen A."/>
            <person name="Chen C."/>
            <person name="Yanf M."/>
            <person name="Daum C."/>
            <person name="Ng V."/>
            <person name="Clum A."/>
            <person name="Ohm R."/>
            <person name="Martin F."/>
            <person name="Silar P."/>
            <person name="Natvig D."/>
            <person name="Lalanne C."/>
            <person name="Gautier V."/>
            <person name="Ament-Velasquez S.L."/>
            <person name="Kruys A."/>
            <person name="Hutchinson M.I."/>
            <person name="Powell A.J."/>
            <person name="Barry K."/>
            <person name="Miller A.N."/>
            <person name="Grigoriev I.V."/>
            <person name="Debuchy R."/>
            <person name="Gladieux P."/>
            <person name="Thoren M.H."/>
            <person name="Johannesson H."/>
        </authorList>
    </citation>
    <scope>NUCLEOTIDE SEQUENCE</scope>
    <source>
        <strain evidence="10">CBS 538.74</strain>
    </source>
</reference>
<dbReference type="Gene3D" id="1.10.510.10">
    <property type="entry name" value="Transferase(Phosphotransferase) domain 1"/>
    <property type="match status" value="1"/>
</dbReference>
<evidence type="ECO:0000256" key="1">
    <source>
        <dbReference type="ARBA" id="ARBA00012513"/>
    </source>
</evidence>
<name>A0AAN6VCD9_9PEZI</name>
<dbReference type="PANTHER" id="PTHR24361">
    <property type="entry name" value="MITOGEN-ACTIVATED KINASE KINASE KINASE"/>
    <property type="match status" value="1"/>
</dbReference>
<keyword evidence="5 10" id="KW-0418">Kinase</keyword>
<evidence type="ECO:0000256" key="6">
    <source>
        <dbReference type="ARBA" id="ARBA00022840"/>
    </source>
</evidence>
<evidence type="ECO:0000256" key="8">
    <source>
        <dbReference type="ARBA" id="ARBA00048679"/>
    </source>
</evidence>
<keyword evidence="2" id="KW-0723">Serine/threonine-protein kinase</keyword>
<keyword evidence="6" id="KW-0067">ATP-binding</keyword>
<evidence type="ECO:0000313" key="11">
    <source>
        <dbReference type="Proteomes" id="UP001302745"/>
    </source>
</evidence>
<evidence type="ECO:0000256" key="4">
    <source>
        <dbReference type="ARBA" id="ARBA00022741"/>
    </source>
</evidence>
<organism evidence="10 11">
    <name type="scientific">Chaetomidium leptoderma</name>
    <dbReference type="NCBI Taxonomy" id="669021"/>
    <lineage>
        <taxon>Eukaryota</taxon>
        <taxon>Fungi</taxon>
        <taxon>Dikarya</taxon>
        <taxon>Ascomycota</taxon>
        <taxon>Pezizomycotina</taxon>
        <taxon>Sordariomycetes</taxon>
        <taxon>Sordariomycetidae</taxon>
        <taxon>Sordariales</taxon>
        <taxon>Chaetomiaceae</taxon>
        <taxon>Chaetomidium</taxon>
    </lineage>
</organism>
<accession>A0AAN6VCD9</accession>
<evidence type="ECO:0000259" key="9">
    <source>
        <dbReference type="PROSITE" id="PS50011"/>
    </source>
</evidence>
<dbReference type="SMART" id="SM00220">
    <property type="entry name" value="S_TKc"/>
    <property type="match status" value="1"/>
</dbReference>
<evidence type="ECO:0000256" key="2">
    <source>
        <dbReference type="ARBA" id="ARBA00022527"/>
    </source>
</evidence>
<dbReference type="Pfam" id="PF00069">
    <property type="entry name" value="Pkinase"/>
    <property type="match status" value="1"/>
</dbReference>
<keyword evidence="11" id="KW-1185">Reference proteome</keyword>
<dbReference type="PANTHER" id="PTHR24361:SF433">
    <property type="entry name" value="PROTEIN KINASE DOMAIN-CONTAINING PROTEIN"/>
    <property type="match status" value="1"/>
</dbReference>
<dbReference type="Proteomes" id="UP001302745">
    <property type="component" value="Unassembled WGS sequence"/>
</dbReference>